<keyword evidence="2" id="KW-0805">Transcription regulation</keyword>
<dbReference type="KEGG" id="bdi:100840520"/>
<feature type="compositionally biased region" description="Low complexity" evidence="6">
    <location>
        <begin position="319"/>
        <end position="329"/>
    </location>
</feature>
<feature type="region of interest" description="Disordered" evidence="6">
    <location>
        <begin position="319"/>
        <end position="355"/>
    </location>
</feature>
<dbReference type="GeneID" id="100840520"/>
<keyword evidence="5" id="KW-0539">Nucleus</keyword>
<comment type="subcellular location">
    <subcellularLocation>
        <location evidence="1">Nucleus</location>
    </subcellularLocation>
</comment>
<dbReference type="CDD" id="cd00018">
    <property type="entry name" value="AP2"/>
    <property type="match status" value="1"/>
</dbReference>
<dbReference type="SMART" id="SM00380">
    <property type="entry name" value="AP2"/>
    <property type="match status" value="1"/>
</dbReference>
<dbReference type="GO" id="GO:0003700">
    <property type="term" value="F:DNA-binding transcription factor activity"/>
    <property type="evidence" value="ECO:0007669"/>
    <property type="project" value="InterPro"/>
</dbReference>
<dbReference type="SUPFAM" id="SSF54171">
    <property type="entry name" value="DNA-binding domain"/>
    <property type="match status" value="1"/>
</dbReference>
<protein>
    <recommendedName>
        <fullName evidence="7">AP2/ERF domain-containing protein</fullName>
    </recommendedName>
</protein>
<evidence type="ECO:0000256" key="2">
    <source>
        <dbReference type="ARBA" id="ARBA00023015"/>
    </source>
</evidence>
<dbReference type="InterPro" id="IPR036955">
    <property type="entry name" value="AP2/ERF_dom_sf"/>
</dbReference>
<dbReference type="ExpressionAtlas" id="A0A0Q3GK22">
    <property type="expression patterns" value="baseline"/>
</dbReference>
<dbReference type="PROSITE" id="PS51032">
    <property type="entry name" value="AP2_ERF"/>
    <property type="match status" value="1"/>
</dbReference>
<evidence type="ECO:0000259" key="7">
    <source>
        <dbReference type="PROSITE" id="PS51032"/>
    </source>
</evidence>
<reference evidence="8" key="2">
    <citation type="submission" date="2017-06" db="EMBL/GenBank/DDBJ databases">
        <title>WGS assembly of Brachypodium distachyon.</title>
        <authorList>
            <consortium name="The International Brachypodium Initiative"/>
            <person name="Lucas S."/>
            <person name="Harmon-Smith M."/>
            <person name="Lail K."/>
            <person name="Tice H."/>
            <person name="Grimwood J."/>
            <person name="Bruce D."/>
            <person name="Barry K."/>
            <person name="Shu S."/>
            <person name="Lindquist E."/>
            <person name="Wang M."/>
            <person name="Pitluck S."/>
            <person name="Vogel J.P."/>
            <person name="Garvin D.F."/>
            <person name="Mockler T.C."/>
            <person name="Schmutz J."/>
            <person name="Rokhsar D."/>
            <person name="Bevan M.W."/>
        </authorList>
    </citation>
    <scope>NUCLEOTIDE SEQUENCE</scope>
    <source>
        <strain evidence="8">Bd21</strain>
    </source>
</reference>
<dbReference type="PANTHER" id="PTHR31190:SF421">
    <property type="entry name" value="ETHYLENE-RESPONSIVE TRANSCRIPTION FACTOR ERF110"/>
    <property type="match status" value="1"/>
</dbReference>
<dbReference type="GO" id="GO:0005634">
    <property type="term" value="C:nucleus"/>
    <property type="evidence" value="ECO:0007669"/>
    <property type="project" value="UniProtKB-SubCell"/>
</dbReference>
<reference evidence="8 9" key="1">
    <citation type="journal article" date="2010" name="Nature">
        <title>Genome sequencing and analysis of the model grass Brachypodium distachyon.</title>
        <authorList>
            <consortium name="International Brachypodium Initiative"/>
        </authorList>
    </citation>
    <scope>NUCLEOTIDE SEQUENCE [LARGE SCALE GENOMIC DNA]</scope>
    <source>
        <strain evidence="8 9">Bd21</strain>
    </source>
</reference>
<dbReference type="FunFam" id="3.30.730.10:FF:000001">
    <property type="entry name" value="Ethylene-responsive transcription factor 2"/>
    <property type="match status" value="1"/>
</dbReference>
<dbReference type="AlphaFoldDB" id="A0A0Q3GK22"/>
<evidence type="ECO:0000256" key="1">
    <source>
        <dbReference type="ARBA" id="ARBA00004123"/>
    </source>
</evidence>
<dbReference type="Pfam" id="PF00847">
    <property type="entry name" value="AP2"/>
    <property type="match status" value="1"/>
</dbReference>
<dbReference type="GO" id="GO:0003677">
    <property type="term" value="F:DNA binding"/>
    <property type="evidence" value="ECO:0007669"/>
    <property type="project" value="UniProtKB-KW"/>
</dbReference>
<name>A0A0Q3GK22_BRADI</name>
<evidence type="ECO:0000256" key="5">
    <source>
        <dbReference type="ARBA" id="ARBA00023242"/>
    </source>
</evidence>
<evidence type="ECO:0000256" key="6">
    <source>
        <dbReference type="SAM" id="MobiDB-lite"/>
    </source>
</evidence>
<feature type="domain" description="AP2/ERF" evidence="7">
    <location>
        <begin position="148"/>
        <end position="205"/>
    </location>
</feature>
<dbReference type="Gramene" id="KQK10781">
    <property type="protein sequence ID" value="KQK10781"/>
    <property type="gene ID" value="BRADI_2g56145v3"/>
</dbReference>
<dbReference type="InterPro" id="IPR001471">
    <property type="entry name" value="AP2/ERF_dom"/>
</dbReference>
<reference evidence="9" key="3">
    <citation type="submission" date="2018-08" db="UniProtKB">
        <authorList>
            <consortium name="EnsemblPlants"/>
        </authorList>
    </citation>
    <scope>IDENTIFICATION</scope>
    <source>
        <strain evidence="9">cv. Bd21</strain>
    </source>
</reference>
<dbReference type="EnsemblPlants" id="KQK10781">
    <property type="protein sequence ID" value="KQK10781"/>
    <property type="gene ID" value="BRADI_2g56145v3"/>
</dbReference>
<dbReference type="EMBL" id="CM000881">
    <property type="protein sequence ID" value="KQK10781.1"/>
    <property type="molecule type" value="Genomic_DNA"/>
</dbReference>
<dbReference type="OrthoDB" id="695395at2759"/>
<feature type="region of interest" description="Disordered" evidence="6">
    <location>
        <begin position="1"/>
        <end position="30"/>
    </location>
</feature>
<dbReference type="RefSeq" id="XP_003567310.1">
    <property type="nucleotide sequence ID" value="XM_003567262.4"/>
</dbReference>
<feature type="region of interest" description="Disordered" evidence="6">
    <location>
        <begin position="99"/>
        <end position="153"/>
    </location>
</feature>
<dbReference type="GO" id="GO:0009873">
    <property type="term" value="P:ethylene-activated signaling pathway"/>
    <property type="evidence" value="ECO:0007669"/>
    <property type="project" value="InterPro"/>
</dbReference>
<feature type="compositionally biased region" description="Basic and acidic residues" evidence="6">
    <location>
        <begin position="1"/>
        <end position="10"/>
    </location>
</feature>
<evidence type="ECO:0000256" key="3">
    <source>
        <dbReference type="ARBA" id="ARBA00023125"/>
    </source>
</evidence>
<sequence>MCFELADPRGPHGGSPGKSGGDNSGASPAAMAMASPEELMSGYYQAQEMSTMVSALSRVVASDDPWAAEASSWAAPASGAGGAGNAMHGAGRGGYYGQEQGSFFRGAPSQEFAGSDQSSDTQSAATMEAEQHHHHHQQQANPEAPRRRYRGVRQRPWGKWAAEIRDPHKAQRVWLGTFDTAEAAARAYDEAALRFRGSRAKLNFPEDARLHPAPTTAAAAVNPPAQAPVAAAAASISAAATMYPGAAQTADAYLRYQMLLQRSGVTINNQGALVPLYGGGMAGSYGGGGATSAGLGSYYSFPSSSVSVATVPSSSSASSASGGQYYSSSHDSHHHHYQQHQQQQQGEAAAEWNWESALDYPGTTASWSDSPPPPHNQ</sequence>
<evidence type="ECO:0000256" key="4">
    <source>
        <dbReference type="ARBA" id="ARBA00023163"/>
    </source>
</evidence>
<dbReference type="InterPro" id="IPR016177">
    <property type="entry name" value="DNA-bd_dom_sf"/>
</dbReference>
<dbReference type="STRING" id="15368.A0A0Q3GK22"/>
<keyword evidence="3" id="KW-0238">DNA-binding</keyword>
<evidence type="ECO:0000313" key="9">
    <source>
        <dbReference type="EnsemblPlants" id="KQK10781"/>
    </source>
</evidence>
<gene>
    <name evidence="9" type="primary">LOC100840520</name>
    <name evidence="8" type="ORF">BRADI_2g56145v3</name>
</gene>
<dbReference type="Gene3D" id="3.30.730.10">
    <property type="entry name" value="AP2/ERF domain"/>
    <property type="match status" value="1"/>
</dbReference>
<organism evidence="8">
    <name type="scientific">Brachypodium distachyon</name>
    <name type="common">Purple false brome</name>
    <name type="synonym">Trachynia distachya</name>
    <dbReference type="NCBI Taxonomy" id="15368"/>
    <lineage>
        <taxon>Eukaryota</taxon>
        <taxon>Viridiplantae</taxon>
        <taxon>Streptophyta</taxon>
        <taxon>Embryophyta</taxon>
        <taxon>Tracheophyta</taxon>
        <taxon>Spermatophyta</taxon>
        <taxon>Magnoliopsida</taxon>
        <taxon>Liliopsida</taxon>
        <taxon>Poales</taxon>
        <taxon>Poaceae</taxon>
        <taxon>BOP clade</taxon>
        <taxon>Pooideae</taxon>
        <taxon>Stipodae</taxon>
        <taxon>Brachypodieae</taxon>
        <taxon>Brachypodium</taxon>
    </lineage>
</organism>
<feature type="compositionally biased region" description="Polar residues" evidence="6">
    <location>
        <begin position="115"/>
        <end position="125"/>
    </location>
</feature>
<feature type="compositionally biased region" description="Gly residues" evidence="6">
    <location>
        <begin position="11"/>
        <end position="23"/>
    </location>
</feature>
<evidence type="ECO:0000313" key="8">
    <source>
        <dbReference type="EMBL" id="KQK10781.1"/>
    </source>
</evidence>
<dbReference type="PRINTS" id="PR00367">
    <property type="entry name" value="ETHRSPELEMNT"/>
</dbReference>
<keyword evidence="4" id="KW-0804">Transcription</keyword>
<dbReference type="Proteomes" id="UP000008810">
    <property type="component" value="Chromosome 2"/>
</dbReference>
<dbReference type="InterPro" id="IPR044808">
    <property type="entry name" value="ERF_plant"/>
</dbReference>
<evidence type="ECO:0000313" key="10">
    <source>
        <dbReference type="Proteomes" id="UP000008810"/>
    </source>
</evidence>
<keyword evidence="10" id="KW-1185">Reference proteome</keyword>
<accession>A0A0Q3GK22</accession>
<dbReference type="FunCoup" id="A0A0Q3GK22">
    <property type="interactions" value="7"/>
</dbReference>
<dbReference type="PANTHER" id="PTHR31190">
    <property type="entry name" value="DNA-BINDING DOMAIN"/>
    <property type="match status" value="1"/>
</dbReference>
<proteinExistence type="predicted"/>